<protein>
    <submittedName>
        <fullName evidence="8">Major outer membrane protein P.IB</fullName>
    </submittedName>
</protein>
<proteinExistence type="predicted"/>
<gene>
    <name evidence="8" type="primary">porB_2</name>
    <name evidence="8" type="ORF">WG78_08625</name>
</gene>
<feature type="chain" id="PRO_5005863078" evidence="6">
    <location>
        <begin position="22"/>
        <end position="383"/>
    </location>
</feature>
<dbReference type="Gene3D" id="2.40.160.10">
    <property type="entry name" value="Porin"/>
    <property type="match status" value="1"/>
</dbReference>
<dbReference type="GO" id="GO:0006811">
    <property type="term" value="P:monoatomic ion transport"/>
    <property type="evidence" value="ECO:0007669"/>
    <property type="project" value="UniProtKB-KW"/>
</dbReference>
<evidence type="ECO:0000256" key="6">
    <source>
        <dbReference type="SAM" id="SignalP"/>
    </source>
</evidence>
<keyword evidence="5" id="KW-0998">Cell outer membrane</keyword>
<keyword evidence="3 6" id="KW-0732">Signal</keyword>
<evidence type="ECO:0000256" key="4">
    <source>
        <dbReference type="ARBA" id="ARBA00023065"/>
    </source>
</evidence>
<accession>A0A0N0XJT1</accession>
<dbReference type="Pfam" id="PF13609">
    <property type="entry name" value="Porin_4"/>
    <property type="match status" value="1"/>
</dbReference>
<dbReference type="AlphaFoldDB" id="A0A0N0XJT1"/>
<dbReference type="GO" id="GO:0016020">
    <property type="term" value="C:membrane"/>
    <property type="evidence" value="ECO:0007669"/>
    <property type="project" value="InterPro"/>
</dbReference>
<sequence length="383" mass="41823">MFKRVLIASALSAAFAAPAFADVTISGSAEMDLFVRTHQATSQNNDGGSTAFGNETDLIINFDGKDKLDSGNSLIWHVGQKVQTPGTAAWGSREAYVGIAGEWGSFRSGRMFAPTYLALDEFQWGAGNLWEDYGANAVWFKEAITYATPDLNGFGAEVMYDFGTKTAKGQTYALDAVARYKGYGFNVSGGYQTQKGVANKNDANNGNRVTFNIDDAFQSGGDTGAKQEFYFVQGNWKIVNSGFQVRAGYKHNKWTDENGSITGLKNFKAENDQFLVAGSYDFMQKHQVALGWQSIVNNKYNGHKSTDAFGRHIDDGDFDSNQIFGQYTYALSKQTVSYAQVRYQMFGSDNGRPAVSTSGQFDGVSMTGTDNGSRVMIGTYTSF</sequence>
<feature type="signal peptide" evidence="6">
    <location>
        <begin position="1"/>
        <end position="21"/>
    </location>
</feature>
<dbReference type="Proteomes" id="UP000037939">
    <property type="component" value="Unassembled WGS sequence"/>
</dbReference>
<keyword evidence="5" id="KW-0472">Membrane</keyword>
<dbReference type="InterPro" id="IPR033900">
    <property type="entry name" value="Gram_neg_porin_domain"/>
</dbReference>
<dbReference type="OrthoDB" id="5289162at2"/>
<name>A0A0N0XJT1_9NEIS</name>
<comment type="caution">
    <text evidence="8">The sequence shown here is derived from an EMBL/GenBank/DDBJ whole genome shotgun (WGS) entry which is preliminary data.</text>
</comment>
<keyword evidence="1" id="KW-0813">Transport</keyword>
<feature type="domain" description="Porin" evidence="7">
    <location>
        <begin position="8"/>
        <end position="344"/>
    </location>
</feature>
<evidence type="ECO:0000313" key="9">
    <source>
        <dbReference type="Proteomes" id="UP000037939"/>
    </source>
</evidence>
<evidence type="ECO:0000256" key="3">
    <source>
        <dbReference type="ARBA" id="ARBA00022729"/>
    </source>
</evidence>
<keyword evidence="2" id="KW-0812">Transmembrane</keyword>
<evidence type="ECO:0000256" key="2">
    <source>
        <dbReference type="ARBA" id="ARBA00022692"/>
    </source>
</evidence>
<evidence type="ECO:0000256" key="5">
    <source>
        <dbReference type="ARBA" id="ARBA00023237"/>
    </source>
</evidence>
<organism evidence="8 9">
    <name type="scientific">Amantichitinum ursilacus</name>
    <dbReference type="NCBI Taxonomy" id="857265"/>
    <lineage>
        <taxon>Bacteria</taxon>
        <taxon>Pseudomonadati</taxon>
        <taxon>Pseudomonadota</taxon>
        <taxon>Betaproteobacteria</taxon>
        <taxon>Neisseriales</taxon>
        <taxon>Chitinibacteraceae</taxon>
        <taxon>Amantichitinum</taxon>
    </lineage>
</organism>
<evidence type="ECO:0000313" key="8">
    <source>
        <dbReference type="EMBL" id="KPC53572.1"/>
    </source>
</evidence>
<keyword evidence="9" id="KW-1185">Reference proteome</keyword>
<dbReference type="InterPro" id="IPR002299">
    <property type="entry name" value="Porin_Neis"/>
</dbReference>
<keyword evidence="4" id="KW-0406">Ion transport</keyword>
<dbReference type="STRING" id="857265.WG78_08625"/>
<dbReference type="EMBL" id="LAQT01000006">
    <property type="protein sequence ID" value="KPC53572.1"/>
    <property type="molecule type" value="Genomic_DNA"/>
</dbReference>
<dbReference type="PRINTS" id="PR00184">
    <property type="entry name" value="NEISSPPORIN"/>
</dbReference>
<reference evidence="8 9" key="1">
    <citation type="submission" date="2015-07" db="EMBL/GenBank/DDBJ databases">
        <title>Draft genome sequence of the Amantichitinum ursilacus IGB-41, a new chitin-degrading bacterium.</title>
        <authorList>
            <person name="Kirstahler P."/>
            <person name="Guenther M."/>
            <person name="Grumaz C."/>
            <person name="Rupp S."/>
            <person name="Zibek S."/>
            <person name="Sohn K."/>
        </authorList>
    </citation>
    <scope>NUCLEOTIDE SEQUENCE [LARGE SCALE GENOMIC DNA]</scope>
    <source>
        <strain evidence="8 9">IGB-41</strain>
    </source>
</reference>
<evidence type="ECO:0000256" key="1">
    <source>
        <dbReference type="ARBA" id="ARBA00022448"/>
    </source>
</evidence>
<dbReference type="SUPFAM" id="SSF56935">
    <property type="entry name" value="Porins"/>
    <property type="match status" value="1"/>
</dbReference>
<evidence type="ECO:0000259" key="7">
    <source>
        <dbReference type="Pfam" id="PF13609"/>
    </source>
</evidence>
<dbReference type="RefSeq" id="WP_053937385.1">
    <property type="nucleotide sequence ID" value="NZ_LAQT01000006.1"/>
</dbReference>
<dbReference type="CDD" id="cd00342">
    <property type="entry name" value="gram_neg_porins"/>
    <property type="match status" value="1"/>
</dbReference>
<dbReference type="GO" id="GO:0015288">
    <property type="term" value="F:porin activity"/>
    <property type="evidence" value="ECO:0007669"/>
    <property type="project" value="InterPro"/>
</dbReference>
<dbReference type="InterPro" id="IPR023614">
    <property type="entry name" value="Porin_dom_sf"/>
</dbReference>